<keyword evidence="3" id="KW-1185">Reference proteome</keyword>
<dbReference type="EMBL" id="BGPR01024314">
    <property type="protein sequence ID" value="GBN92314.1"/>
    <property type="molecule type" value="Genomic_DNA"/>
</dbReference>
<evidence type="ECO:0000313" key="3">
    <source>
        <dbReference type="Proteomes" id="UP000499080"/>
    </source>
</evidence>
<proteinExistence type="predicted"/>
<sequence length="114" mass="12413">MHSGRKTHYSGVIEGPNEPGGTRSVLKTTGMAEEIDNVFENDQMYNGIKPTDTNWCVCKNASPAKSRTFSQPVDTNRCVCNERIICKSRPFSNRSAKIGVCASSLRPGTAAMSL</sequence>
<name>A0A4Y2SVF3_ARAVE</name>
<organism evidence="2 3">
    <name type="scientific">Araneus ventricosus</name>
    <name type="common">Orbweaver spider</name>
    <name type="synonym">Epeira ventricosa</name>
    <dbReference type="NCBI Taxonomy" id="182803"/>
    <lineage>
        <taxon>Eukaryota</taxon>
        <taxon>Metazoa</taxon>
        <taxon>Ecdysozoa</taxon>
        <taxon>Arthropoda</taxon>
        <taxon>Chelicerata</taxon>
        <taxon>Arachnida</taxon>
        <taxon>Araneae</taxon>
        <taxon>Araneomorphae</taxon>
        <taxon>Entelegynae</taxon>
        <taxon>Araneoidea</taxon>
        <taxon>Araneidae</taxon>
        <taxon>Araneus</taxon>
    </lineage>
</organism>
<feature type="region of interest" description="Disordered" evidence="1">
    <location>
        <begin position="1"/>
        <end position="25"/>
    </location>
</feature>
<comment type="caution">
    <text evidence="2">The sequence shown here is derived from an EMBL/GenBank/DDBJ whole genome shotgun (WGS) entry which is preliminary data.</text>
</comment>
<dbReference type="Proteomes" id="UP000499080">
    <property type="component" value="Unassembled WGS sequence"/>
</dbReference>
<reference evidence="2 3" key="1">
    <citation type="journal article" date="2019" name="Sci. Rep.">
        <title>Orb-weaving spider Araneus ventricosus genome elucidates the spidroin gene catalogue.</title>
        <authorList>
            <person name="Kono N."/>
            <person name="Nakamura H."/>
            <person name="Ohtoshi R."/>
            <person name="Moran D.A.P."/>
            <person name="Shinohara A."/>
            <person name="Yoshida Y."/>
            <person name="Fujiwara M."/>
            <person name="Mori M."/>
            <person name="Tomita M."/>
            <person name="Arakawa K."/>
        </authorList>
    </citation>
    <scope>NUCLEOTIDE SEQUENCE [LARGE SCALE GENOMIC DNA]</scope>
</reference>
<evidence type="ECO:0000313" key="2">
    <source>
        <dbReference type="EMBL" id="GBN92314.1"/>
    </source>
</evidence>
<protein>
    <submittedName>
        <fullName evidence="2">Uncharacterized protein</fullName>
    </submittedName>
</protein>
<dbReference type="AlphaFoldDB" id="A0A4Y2SVF3"/>
<accession>A0A4Y2SVF3</accession>
<gene>
    <name evidence="2" type="ORF">AVEN_6920_1</name>
</gene>
<evidence type="ECO:0000256" key="1">
    <source>
        <dbReference type="SAM" id="MobiDB-lite"/>
    </source>
</evidence>